<dbReference type="Gene3D" id="3.30.565.10">
    <property type="entry name" value="Histidine kinase-like ATPase, C-terminal domain"/>
    <property type="match status" value="1"/>
</dbReference>
<protein>
    <recommendedName>
        <fullName evidence="2">histidine kinase</fullName>
        <ecNumber evidence="2">2.7.13.3</ecNumber>
    </recommendedName>
</protein>
<dbReference type="SUPFAM" id="SSF55785">
    <property type="entry name" value="PYP-like sensor domain (PAS domain)"/>
    <property type="match status" value="1"/>
</dbReference>
<evidence type="ECO:0000256" key="1">
    <source>
        <dbReference type="ARBA" id="ARBA00000085"/>
    </source>
</evidence>
<sequence length="353" mass="37632">MAARPPTHPDVSLNLALAVVASSSAPILLLDGNFAVVSASDSFCRTFQLAADKVIGRRIFALGDGEWDIRQLHSLLSATASGVAKVDAYEMDLQPAGKPLRRLVLNAHKLEYGNADQVRLLLTVLDVTQARIAEKLKDDLLREKAILLQEVQHRVANSLQIISSVILQSARRARSEDVRAHLHDAHDRVMSVAEVQKQLATSTLGDVELGPYFKQLCQSLGASMIRDHKKISIEVTADDSAVPADVSISLGLIVTELVINALKHAFPGGRAGKVTVDYHARGPNWTLAVSDNGVGMPADPKATPGLGSSIVEALARQLKGEVHSAPAKPGTTVSIVHRQLGVVEGAEPVGEAV</sequence>
<evidence type="ECO:0000256" key="4">
    <source>
        <dbReference type="ARBA" id="ARBA00022679"/>
    </source>
</evidence>
<proteinExistence type="predicted"/>
<dbReference type="Pfam" id="PF02518">
    <property type="entry name" value="HATPase_c"/>
    <property type="match status" value="1"/>
</dbReference>
<dbReference type="EMBL" id="JAUSVS010000002">
    <property type="protein sequence ID" value="MDQ0463516.1"/>
    <property type="molecule type" value="Genomic_DNA"/>
</dbReference>
<dbReference type="PANTHER" id="PTHR41523">
    <property type="entry name" value="TWO-COMPONENT SYSTEM SENSOR PROTEIN"/>
    <property type="match status" value="1"/>
</dbReference>
<keyword evidence="5" id="KW-0547">Nucleotide-binding</keyword>
<keyword evidence="3" id="KW-0597">Phosphoprotein</keyword>
<dbReference type="Proteomes" id="UP001228905">
    <property type="component" value="Unassembled WGS sequence"/>
</dbReference>
<evidence type="ECO:0000256" key="7">
    <source>
        <dbReference type="ARBA" id="ARBA00022840"/>
    </source>
</evidence>
<keyword evidence="7" id="KW-0067">ATP-binding</keyword>
<keyword evidence="6 9" id="KW-0418">Kinase</keyword>
<evidence type="ECO:0000256" key="5">
    <source>
        <dbReference type="ARBA" id="ARBA00022741"/>
    </source>
</evidence>
<dbReference type="PANTHER" id="PTHR41523:SF8">
    <property type="entry name" value="ETHYLENE RESPONSE SENSOR PROTEIN"/>
    <property type="match status" value="1"/>
</dbReference>
<dbReference type="Gene3D" id="3.30.450.20">
    <property type="entry name" value="PAS domain"/>
    <property type="match status" value="1"/>
</dbReference>
<dbReference type="SUPFAM" id="SSF55874">
    <property type="entry name" value="ATPase domain of HSP90 chaperone/DNA topoisomerase II/histidine kinase"/>
    <property type="match status" value="1"/>
</dbReference>
<dbReference type="PROSITE" id="PS50109">
    <property type="entry name" value="HIS_KIN"/>
    <property type="match status" value="1"/>
</dbReference>
<comment type="catalytic activity">
    <reaction evidence="1">
        <text>ATP + protein L-histidine = ADP + protein N-phospho-L-histidine.</text>
        <dbReference type="EC" id="2.7.13.3"/>
    </reaction>
</comment>
<dbReference type="Pfam" id="PF07568">
    <property type="entry name" value="HisKA_2"/>
    <property type="match status" value="1"/>
</dbReference>
<dbReference type="GO" id="GO:0016301">
    <property type="term" value="F:kinase activity"/>
    <property type="evidence" value="ECO:0007669"/>
    <property type="project" value="UniProtKB-KW"/>
</dbReference>
<dbReference type="RefSeq" id="WP_307347498.1">
    <property type="nucleotide sequence ID" value="NZ_JAUSVS010000002.1"/>
</dbReference>
<dbReference type="InterPro" id="IPR003594">
    <property type="entry name" value="HATPase_dom"/>
</dbReference>
<dbReference type="InterPro" id="IPR036890">
    <property type="entry name" value="HATPase_C_sf"/>
</dbReference>
<comment type="caution">
    <text evidence="9">The sequence shown here is derived from an EMBL/GenBank/DDBJ whole genome shotgun (WGS) entry which is preliminary data.</text>
</comment>
<evidence type="ECO:0000256" key="3">
    <source>
        <dbReference type="ARBA" id="ARBA00022553"/>
    </source>
</evidence>
<evidence type="ECO:0000256" key="2">
    <source>
        <dbReference type="ARBA" id="ARBA00012438"/>
    </source>
</evidence>
<gene>
    <name evidence="9" type="ORF">QO010_001287</name>
</gene>
<dbReference type="EC" id="2.7.13.3" evidence="2"/>
<reference evidence="9 10" key="1">
    <citation type="submission" date="2023-07" db="EMBL/GenBank/DDBJ databases">
        <title>Genomic Encyclopedia of Type Strains, Phase IV (KMG-IV): sequencing the most valuable type-strain genomes for metagenomic binning, comparative biology and taxonomic classification.</title>
        <authorList>
            <person name="Goeker M."/>
        </authorList>
    </citation>
    <scope>NUCLEOTIDE SEQUENCE [LARGE SCALE GENOMIC DNA]</scope>
    <source>
        <strain evidence="9 10">DSM 18695</strain>
    </source>
</reference>
<dbReference type="InterPro" id="IPR005467">
    <property type="entry name" value="His_kinase_dom"/>
</dbReference>
<accession>A0ABU0IQ66</accession>
<evidence type="ECO:0000256" key="6">
    <source>
        <dbReference type="ARBA" id="ARBA00022777"/>
    </source>
</evidence>
<name>A0ABU0IQ66_9CAUL</name>
<evidence type="ECO:0000313" key="10">
    <source>
        <dbReference type="Proteomes" id="UP001228905"/>
    </source>
</evidence>
<feature type="domain" description="Histidine kinase" evidence="8">
    <location>
        <begin position="150"/>
        <end position="335"/>
    </location>
</feature>
<dbReference type="InterPro" id="IPR035965">
    <property type="entry name" value="PAS-like_dom_sf"/>
</dbReference>
<dbReference type="InterPro" id="IPR011495">
    <property type="entry name" value="Sig_transdc_His_kin_sub2_dim/P"/>
</dbReference>
<keyword evidence="10" id="KW-1185">Reference proteome</keyword>
<organism evidence="9 10">
    <name type="scientific">Caulobacter ginsengisoli</name>
    <dbReference type="NCBI Taxonomy" id="400775"/>
    <lineage>
        <taxon>Bacteria</taxon>
        <taxon>Pseudomonadati</taxon>
        <taxon>Pseudomonadota</taxon>
        <taxon>Alphaproteobacteria</taxon>
        <taxon>Caulobacterales</taxon>
        <taxon>Caulobacteraceae</taxon>
        <taxon>Caulobacter</taxon>
    </lineage>
</organism>
<dbReference type="SMART" id="SM00387">
    <property type="entry name" value="HATPase_c"/>
    <property type="match status" value="1"/>
</dbReference>
<keyword evidence="4" id="KW-0808">Transferase</keyword>
<evidence type="ECO:0000313" key="9">
    <source>
        <dbReference type="EMBL" id="MDQ0463516.1"/>
    </source>
</evidence>
<evidence type="ECO:0000259" key="8">
    <source>
        <dbReference type="PROSITE" id="PS50109"/>
    </source>
</evidence>